<organism evidence="2 3">
    <name type="scientific">Trichoderma arundinaceum</name>
    <dbReference type="NCBI Taxonomy" id="490622"/>
    <lineage>
        <taxon>Eukaryota</taxon>
        <taxon>Fungi</taxon>
        <taxon>Dikarya</taxon>
        <taxon>Ascomycota</taxon>
        <taxon>Pezizomycotina</taxon>
        <taxon>Sordariomycetes</taxon>
        <taxon>Hypocreomycetidae</taxon>
        <taxon>Hypocreales</taxon>
        <taxon>Hypocreaceae</taxon>
        <taxon>Trichoderma</taxon>
    </lineage>
</organism>
<dbReference type="PANTHER" id="PTHR45033:SF1">
    <property type="entry name" value="OXIDOREDUCTASE (EUROFUNG)"/>
    <property type="match status" value="1"/>
</dbReference>
<dbReference type="SMART" id="SM00829">
    <property type="entry name" value="PKS_ER"/>
    <property type="match status" value="1"/>
</dbReference>
<dbReference type="STRING" id="490622.A0A395P157"/>
<evidence type="ECO:0000259" key="1">
    <source>
        <dbReference type="SMART" id="SM00829"/>
    </source>
</evidence>
<keyword evidence="3" id="KW-1185">Reference proteome</keyword>
<dbReference type="InterPro" id="IPR013149">
    <property type="entry name" value="ADH-like_C"/>
</dbReference>
<dbReference type="Gene3D" id="3.40.50.720">
    <property type="entry name" value="NAD(P)-binding Rossmann-like Domain"/>
    <property type="match status" value="1"/>
</dbReference>
<dbReference type="InterPro" id="IPR013154">
    <property type="entry name" value="ADH-like_N"/>
</dbReference>
<dbReference type="CDD" id="cd08276">
    <property type="entry name" value="MDR7"/>
    <property type="match status" value="1"/>
</dbReference>
<dbReference type="InterPro" id="IPR020843">
    <property type="entry name" value="ER"/>
</dbReference>
<dbReference type="InterPro" id="IPR036291">
    <property type="entry name" value="NAD(P)-bd_dom_sf"/>
</dbReference>
<dbReference type="Pfam" id="PF00107">
    <property type="entry name" value="ADH_zinc_N"/>
    <property type="match status" value="1"/>
</dbReference>
<dbReference type="PANTHER" id="PTHR45033">
    <property type="match status" value="1"/>
</dbReference>
<dbReference type="Proteomes" id="UP000266272">
    <property type="component" value="Unassembled WGS sequence"/>
</dbReference>
<dbReference type="EMBL" id="PXOA01000008">
    <property type="protein sequence ID" value="RFU82095.1"/>
    <property type="molecule type" value="Genomic_DNA"/>
</dbReference>
<dbReference type="OrthoDB" id="3509362at2759"/>
<feature type="domain" description="Enoyl reductase (ER)" evidence="1">
    <location>
        <begin position="46"/>
        <end position="411"/>
    </location>
</feature>
<evidence type="ECO:0000313" key="2">
    <source>
        <dbReference type="EMBL" id="RFU82095.1"/>
    </source>
</evidence>
<dbReference type="AlphaFoldDB" id="A0A395P157"/>
<dbReference type="GO" id="GO:0016491">
    <property type="term" value="F:oxidoreductase activity"/>
    <property type="evidence" value="ECO:0007669"/>
    <property type="project" value="InterPro"/>
</dbReference>
<proteinExistence type="predicted"/>
<gene>
    <name evidence="2" type="ORF">TARUN_97</name>
</gene>
<dbReference type="SUPFAM" id="SSF51735">
    <property type="entry name" value="NAD(P)-binding Rossmann-fold domains"/>
    <property type="match status" value="1"/>
</dbReference>
<accession>A0A395P157</accession>
<dbReference type="Gene3D" id="3.90.180.10">
    <property type="entry name" value="Medium-chain alcohol dehydrogenases, catalytic domain"/>
    <property type="match status" value="1"/>
</dbReference>
<sequence>MTVSALLETDIPALEAETEEARQLDIEGWEVVMAPTNKQWVSKLDGVDKLELIEGEVPVPKEGEVLVKIGAVCLNYRDVEVCSGEYNHHQTPDDVAGVVPCSDMCGVVVDSKSSLLKTGTRVMSVFLQTHLSGALKQSDLESGLGWPLPGVLTEYRCFDARTLVKVPKYMTDEEASCLPIASVTAWMALNWMRPIGKAFQALDIYGGDKDKNKDEKEETVLLQGTGGVSIAGLQIAKAAGLKTIITSSSDEKLDQAKELGADHTINYRTYWEWQDGVMEATGGIGADYVLEVGGAKTLRKSFASVAFGGTISCIGYVSGKEDDNKGDDGGNGDDKDKASGWNRLNVNVLALRKNVTLKGLVNGGKDRFEEMVRFYEEKQIRPVVCKVFGMAEAKEALEYVKEGKHFGKVVIRVGEEK</sequence>
<dbReference type="InterPro" id="IPR011032">
    <property type="entry name" value="GroES-like_sf"/>
</dbReference>
<dbReference type="SUPFAM" id="SSF50129">
    <property type="entry name" value="GroES-like"/>
    <property type="match status" value="1"/>
</dbReference>
<reference evidence="2 3" key="1">
    <citation type="journal article" date="2018" name="PLoS Pathog.">
        <title>Evolution of structural diversity of trichothecenes, a family of toxins produced by plant pathogenic and entomopathogenic fungi.</title>
        <authorList>
            <person name="Proctor R.H."/>
            <person name="McCormick S.P."/>
            <person name="Kim H.S."/>
            <person name="Cardoza R.E."/>
            <person name="Stanley A.M."/>
            <person name="Lindo L."/>
            <person name="Kelly A."/>
            <person name="Brown D.W."/>
            <person name="Lee T."/>
            <person name="Vaughan M.M."/>
            <person name="Alexander N.J."/>
            <person name="Busman M."/>
            <person name="Gutierrez S."/>
        </authorList>
    </citation>
    <scope>NUCLEOTIDE SEQUENCE [LARGE SCALE GENOMIC DNA]</scope>
    <source>
        <strain evidence="2 3">IBT 40837</strain>
    </source>
</reference>
<name>A0A395P157_TRIAR</name>
<comment type="caution">
    <text evidence="2">The sequence shown here is derived from an EMBL/GenBank/DDBJ whole genome shotgun (WGS) entry which is preliminary data.</text>
</comment>
<dbReference type="InterPro" id="IPR052711">
    <property type="entry name" value="Zinc_ADH-like"/>
</dbReference>
<protein>
    <submittedName>
        <fullName evidence="2">Zinc-binding dehydrogenase</fullName>
    </submittedName>
</protein>
<evidence type="ECO:0000313" key="3">
    <source>
        <dbReference type="Proteomes" id="UP000266272"/>
    </source>
</evidence>
<dbReference type="Pfam" id="PF08240">
    <property type="entry name" value="ADH_N"/>
    <property type="match status" value="1"/>
</dbReference>